<evidence type="ECO:0000313" key="3">
    <source>
        <dbReference type="Proteomes" id="UP000541033"/>
    </source>
</evidence>
<sequence>MQLYRVVPYLPNAKIGEPGHPTYLHHPQGAGRWDNPTLYDTWYLSTTPDGAIGEIFGDLPQWSEGMFEFPPLPGARRALATFSLPDATRILDLDDASQLAKRNIRPSQLVARNRGYTHGVAERIVAEREADGTTAWTGVSWWSIQSPLWTNIAIFVPRSERSPLSLSGVEPLDLATSAVREAARTLVRPVRP</sequence>
<dbReference type="AlphaFoldDB" id="A0A7X5R048"/>
<keyword evidence="3" id="KW-1185">Reference proteome</keyword>
<comment type="caution">
    <text evidence="2">The sequence shown here is derived from an EMBL/GenBank/DDBJ whole genome shotgun (WGS) entry which is preliminary data.</text>
</comment>
<dbReference type="Pfam" id="PF08808">
    <property type="entry name" value="RES"/>
    <property type="match status" value="1"/>
</dbReference>
<feature type="domain" description="RES" evidence="1">
    <location>
        <begin position="23"/>
        <end position="163"/>
    </location>
</feature>
<dbReference type="EMBL" id="JAAMOX010000001">
    <property type="protein sequence ID" value="NIH53141.1"/>
    <property type="molecule type" value="Genomic_DNA"/>
</dbReference>
<dbReference type="RefSeq" id="WP_167148505.1">
    <property type="nucleotide sequence ID" value="NZ_JAAMOX010000001.1"/>
</dbReference>
<evidence type="ECO:0000313" key="2">
    <source>
        <dbReference type="EMBL" id="NIH53141.1"/>
    </source>
</evidence>
<protein>
    <recommendedName>
        <fullName evidence="1">RES domain-containing protein</fullName>
    </recommendedName>
</protein>
<proteinExistence type="predicted"/>
<gene>
    <name evidence="2" type="ORF">FHX76_001009</name>
</gene>
<name>A0A7X5R048_9MICO</name>
<dbReference type="Proteomes" id="UP000541033">
    <property type="component" value="Unassembled WGS sequence"/>
</dbReference>
<accession>A0A7X5R048</accession>
<reference evidence="2 3" key="1">
    <citation type="submission" date="2020-02" db="EMBL/GenBank/DDBJ databases">
        <title>Sequencing the genomes of 1000 actinobacteria strains.</title>
        <authorList>
            <person name="Klenk H.-P."/>
        </authorList>
    </citation>
    <scope>NUCLEOTIDE SEQUENCE [LARGE SCALE GENOMIC DNA]</scope>
    <source>
        <strain evidence="2 3">DSM 27960</strain>
    </source>
</reference>
<dbReference type="InterPro" id="IPR014914">
    <property type="entry name" value="RES_dom"/>
</dbReference>
<organism evidence="2 3">
    <name type="scientific">Lysinibacter cavernae</name>
    <dbReference type="NCBI Taxonomy" id="1640652"/>
    <lineage>
        <taxon>Bacteria</taxon>
        <taxon>Bacillati</taxon>
        <taxon>Actinomycetota</taxon>
        <taxon>Actinomycetes</taxon>
        <taxon>Micrococcales</taxon>
        <taxon>Microbacteriaceae</taxon>
        <taxon>Lysinibacter</taxon>
    </lineage>
</organism>
<evidence type="ECO:0000259" key="1">
    <source>
        <dbReference type="Pfam" id="PF08808"/>
    </source>
</evidence>